<evidence type="ECO:0000313" key="4">
    <source>
        <dbReference type="Proteomes" id="UP000602510"/>
    </source>
</evidence>
<dbReference type="Gene3D" id="1.25.10.10">
    <property type="entry name" value="Leucine-rich Repeat Variant"/>
    <property type="match status" value="2"/>
</dbReference>
<dbReference type="SMART" id="SM00185">
    <property type="entry name" value="ARM"/>
    <property type="match status" value="6"/>
</dbReference>
<protein>
    <recommendedName>
        <fullName evidence="2">Protein zer-1 homolog-like C-terminal domain-containing protein</fullName>
    </recommendedName>
</protein>
<dbReference type="InterPro" id="IPR055142">
    <property type="entry name" value="ZER1-like_C"/>
</dbReference>
<dbReference type="Pfam" id="PF22964">
    <property type="entry name" value="ZER1-like_2nd"/>
    <property type="match status" value="1"/>
</dbReference>
<keyword evidence="4" id="KW-1185">Reference proteome</keyword>
<keyword evidence="1" id="KW-0677">Repeat</keyword>
<reference evidence="3" key="1">
    <citation type="submission" date="2020-04" db="EMBL/GenBank/DDBJ databases">
        <title>Hybrid Assembly of Korean Phytophthora infestans isolates.</title>
        <authorList>
            <person name="Prokchorchik M."/>
            <person name="Lee Y."/>
            <person name="Seo J."/>
            <person name="Cho J.-H."/>
            <person name="Park Y.-E."/>
            <person name="Jang D.-C."/>
            <person name="Im J.-S."/>
            <person name="Choi J.-G."/>
            <person name="Park H.-J."/>
            <person name="Lee G.-B."/>
            <person name="Lee Y.-G."/>
            <person name="Hong S.-Y."/>
            <person name="Cho K."/>
            <person name="Sohn K.H."/>
        </authorList>
    </citation>
    <scope>NUCLEOTIDE SEQUENCE</scope>
    <source>
        <strain evidence="3">KR_1_A1</strain>
    </source>
</reference>
<sequence>MARRQISQETFDECVAENVEDFDMSLKEAVADAVQQFESQGVDLSNIIKSGASLGQESLPVRLKRLISELQKLLKFESEQAQILSLVAELQSVCEDVPEARVVAGRNDAVDTLLALQDSNSAAVAASCSNLLVLLCADNVDNQDFVGAAGMQRLVKLLKRHGEDTETVVRVLALVKAACVKHESNKAHFTKSDGVEALCRHLESAKDNEVLSKQLALCLRVLTINDDPRATFSQAQDTIKALVERGVIPYSLEILRQAGRSDATQTSSGSSDLFVSWLAVLKQLAVTEDNCQQIADLDGLTVVQNVMLTYEHSAPVANRCITVFRNVAAADELKRAILQSGGVERTLLVMQRHESDASIQQNACATLAAIALRSPENSRVLVELGAIRQIARAMQAHRRDVAVLRQASLAVRNIVARSVELRSRFLHDEPEIEPLLREAQQYRGCGDEAYAALRDLGCDIQLSFFGAAAASAAASGSVKASTIKPHFNPVQAPSNQLLESVEEAAEAPFAQ</sequence>
<dbReference type="EMBL" id="WSZM01000387">
    <property type="protein sequence ID" value="KAF4034087.1"/>
    <property type="molecule type" value="Genomic_DNA"/>
</dbReference>
<accession>A0A833W9N4</accession>
<dbReference type="AlphaFoldDB" id="A0A833W9N4"/>
<comment type="caution">
    <text evidence="3">The sequence shown here is derived from an EMBL/GenBank/DDBJ whole genome shotgun (WGS) entry which is preliminary data.</text>
</comment>
<dbReference type="PANTHER" id="PTHR22895">
    <property type="entry name" value="ARMADILLO REPEAT-CONTAINING PROTEIN 6"/>
    <property type="match status" value="1"/>
</dbReference>
<feature type="domain" description="Protein zer-1 homolog-like C-terminal" evidence="2">
    <location>
        <begin position="272"/>
        <end position="379"/>
    </location>
</feature>
<dbReference type="Proteomes" id="UP000602510">
    <property type="component" value="Unassembled WGS sequence"/>
</dbReference>
<dbReference type="SUPFAM" id="SSF48371">
    <property type="entry name" value="ARM repeat"/>
    <property type="match status" value="1"/>
</dbReference>
<dbReference type="InterPro" id="IPR011989">
    <property type="entry name" value="ARM-like"/>
</dbReference>
<evidence type="ECO:0000256" key="1">
    <source>
        <dbReference type="ARBA" id="ARBA00022737"/>
    </source>
</evidence>
<dbReference type="InterPro" id="IPR000225">
    <property type="entry name" value="Armadillo"/>
</dbReference>
<name>A0A833W9N4_PHYIN</name>
<proteinExistence type="predicted"/>
<gene>
    <name evidence="3" type="ORF">GN244_ATG13970</name>
</gene>
<evidence type="ECO:0000259" key="2">
    <source>
        <dbReference type="Pfam" id="PF22964"/>
    </source>
</evidence>
<dbReference type="InterPro" id="IPR016024">
    <property type="entry name" value="ARM-type_fold"/>
</dbReference>
<evidence type="ECO:0000313" key="3">
    <source>
        <dbReference type="EMBL" id="KAF4034087.1"/>
    </source>
</evidence>
<organism evidence="3 4">
    <name type="scientific">Phytophthora infestans</name>
    <name type="common">Potato late blight agent</name>
    <name type="synonym">Botrytis infestans</name>
    <dbReference type="NCBI Taxonomy" id="4787"/>
    <lineage>
        <taxon>Eukaryota</taxon>
        <taxon>Sar</taxon>
        <taxon>Stramenopiles</taxon>
        <taxon>Oomycota</taxon>
        <taxon>Peronosporomycetes</taxon>
        <taxon>Peronosporales</taxon>
        <taxon>Peronosporaceae</taxon>
        <taxon>Phytophthora</taxon>
    </lineage>
</organism>
<dbReference type="PANTHER" id="PTHR22895:SF0">
    <property type="entry name" value="ARMADILLO REPEAT-CONTAINING PROTEIN 6"/>
    <property type="match status" value="1"/>
</dbReference>